<evidence type="ECO:0000313" key="15">
    <source>
        <dbReference type="EMBL" id="MPM83664.1"/>
    </source>
</evidence>
<proteinExistence type="inferred from homology"/>
<dbReference type="SUPFAM" id="SSF48150">
    <property type="entry name" value="DNA-glycosylase"/>
    <property type="match status" value="1"/>
</dbReference>
<dbReference type="GO" id="GO:0051539">
    <property type="term" value="F:4 iron, 4 sulfur cluster binding"/>
    <property type="evidence" value="ECO:0007669"/>
    <property type="project" value="UniProtKB-KW"/>
</dbReference>
<dbReference type="CDD" id="cd00056">
    <property type="entry name" value="ENDO3c"/>
    <property type="match status" value="1"/>
</dbReference>
<comment type="caution">
    <text evidence="15">The sequence shown here is derived from an EMBL/GenBank/DDBJ whole genome shotgun (WGS) entry which is preliminary data.</text>
</comment>
<comment type="catalytic activity">
    <reaction evidence="1">
        <text>Hydrolyzes free adenine bases from 7,8-dihydro-8-oxoguanine:adenine mismatched double-stranded DNA, leaving an apurinic site.</text>
        <dbReference type="EC" id="3.2.2.31"/>
    </reaction>
</comment>
<dbReference type="InterPro" id="IPR023170">
    <property type="entry name" value="HhH_base_excis_C"/>
</dbReference>
<evidence type="ECO:0000256" key="9">
    <source>
        <dbReference type="ARBA" id="ARBA00022801"/>
    </source>
</evidence>
<dbReference type="EC" id="3.2.2.31" evidence="4"/>
<dbReference type="InterPro" id="IPR003651">
    <property type="entry name" value="Endonuclease3_FeS-loop_motif"/>
</dbReference>
<keyword evidence="15" id="KW-0456">Lyase</keyword>
<keyword evidence="12" id="KW-0234">DNA repair</keyword>
<dbReference type="GO" id="GO:0016829">
    <property type="term" value="F:lyase activity"/>
    <property type="evidence" value="ECO:0007669"/>
    <property type="project" value="UniProtKB-KW"/>
</dbReference>
<dbReference type="AlphaFoldDB" id="A0A645D2Z6"/>
<dbReference type="InterPro" id="IPR029119">
    <property type="entry name" value="MutY_C"/>
</dbReference>
<protein>
    <recommendedName>
        <fullName evidence="5">Adenine DNA glycosylase</fullName>
        <ecNumber evidence="4">3.2.2.31</ecNumber>
    </recommendedName>
</protein>
<dbReference type="SUPFAM" id="SSF55811">
    <property type="entry name" value="Nudix"/>
    <property type="match status" value="1"/>
</dbReference>
<evidence type="ECO:0000256" key="6">
    <source>
        <dbReference type="ARBA" id="ARBA00022485"/>
    </source>
</evidence>
<dbReference type="InterPro" id="IPR011257">
    <property type="entry name" value="DNA_glycosylase"/>
</dbReference>
<dbReference type="NCBIfam" id="TIGR01084">
    <property type="entry name" value="mutY"/>
    <property type="match status" value="1"/>
</dbReference>
<dbReference type="Pfam" id="PF00633">
    <property type="entry name" value="HHH"/>
    <property type="match status" value="1"/>
</dbReference>
<evidence type="ECO:0000256" key="11">
    <source>
        <dbReference type="ARBA" id="ARBA00023014"/>
    </source>
</evidence>
<keyword evidence="15" id="KW-0540">Nuclease</keyword>
<dbReference type="CDD" id="cd03431">
    <property type="entry name" value="NUDIX_DNA_Glycosylase_C-MutY"/>
    <property type="match status" value="1"/>
</dbReference>
<dbReference type="InterPro" id="IPR015797">
    <property type="entry name" value="NUDIX_hydrolase-like_dom_sf"/>
</dbReference>
<evidence type="ECO:0000259" key="14">
    <source>
        <dbReference type="SMART" id="SM00478"/>
    </source>
</evidence>
<evidence type="ECO:0000256" key="2">
    <source>
        <dbReference type="ARBA" id="ARBA00001966"/>
    </source>
</evidence>
<keyword evidence="8" id="KW-0227">DNA damage</keyword>
<dbReference type="InterPro" id="IPR003265">
    <property type="entry name" value="HhH-GPD_domain"/>
</dbReference>
<keyword evidence="7" id="KW-0479">Metal-binding</keyword>
<dbReference type="FunFam" id="1.10.340.30:FF:000010">
    <property type="entry name" value="Adenine DNA glycosylase"/>
    <property type="match status" value="1"/>
</dbReference>
<keyword evidence="10" id="KW-0408">Iron</keyword>
<comment type="similarity">
    <text evidence="3">Belongs to the Nth/MutY family.</text>
</comment>
<keyword evidence="9" id="KW-0378">Hydrolase</keyword>
<keyword evidence="13" id="KW-0326">Glycosidase</keyword>
<organism evidence="15">
    <name type="scientific">bioreactor metagenome</name>
    <dbReference type="NCBI Taxonomy" id="1076179"/>
    <lineage>
        <taxon>unclassified sequences</taxon>
        <taxon>metagenomes</taxon>
        <taxon>ecological metagenomes</taxon>
    </lineage>
</organism>
<keyword evidence="15" id="KW-0255">Endonuclease</keyword>
<dbReference type="GO" id="GO:0035485">
    <property type="term" value="F:adenine/guanine mispair binding"/>
    <property type="evidence" value="ECO:0007669"/>
    <property type="project" value="TreeGrafter"/>
</dbReference>
<dbReference type="GO" id="GO:0006284">
    <property type="term" value="P:base-excision repair"/>
    <property type="evidence" value="ECO:0007669"/>
    <property type="project" value="InterPro"/>
</dbReference>
<dbReference type="Gene3D" id="3.90.79.10">
    <property type="entry name" value="Nucleoside Triphosphate Pyrophosphohydrolase"/>
    <property type="match status" value="1"/>
</dbReference>
<feature type="domain" description="HhH-GPD" evidence="14">
    <location>
        <begin position="42"/>
        <end position="193"/>
    </location>
</feature>
<comment type="cofactor">
    <cofactor evidence="2">
        <name>[4Fe-4S] cluster</name>
        <dbReference type="ChEBI" id="CHEBI:49883"/>
    </cofactor>
</comment>
<dbReference type="EMBL" id="VSSQ01032411">
    <property type="protein sequence ID" value="MPM83664.1"/>
    <property type="molecule type" value="Genomic_DNA"/>
</dbReference>
<dbReference type="Gene3D" id="1.10.340.30">
    <property type="entry name" value="Hypothetical protein, domain 2"/>
    <property type="match status" value="1"/>
</dbReference>
<evidence type="ECO:0000256" key="10">
    <source>
        <dbReference type="ARBA" id="ARBA00023004"/>
    </source>
</evidence>
<keyword evidence="11" id="KW-0411">Iron-sulfur</keyword>
<name>A0A645D2Z6_9ZZZZ</name>
<dbReference type="InterPro" id="IPR000445">
    <property type="entry name" value="HhH_motif"/>
</dbReference>
<evidence type="ECO:0000256" key="7">
    <source>
        <dbReference type="ARBA" id="ARBA00022723"/>
    </source>
</evidence>
<dbReference type="GO" id="GO:0046872">
    <property type="term" value="F:metal ion binding"/>
    <property type="evidence" value="ECO:0007669"/>
    <property type="project" value="UniProtKB-KW"/>
</dbReference>
<accession>A0A645D2Z6</accession>
<dbReference type="GO" id="GO:0032357">
    <property type="term" value="F:oxidized purine DNA binding"/>
    <property type="evidence" value="ECO:0007669"/>
    <property type="project" value="TreeGrafter"/>
</dbReference>
<dbReference type="SMART" id="SM00478">
    <property type="entry name" value="ENDO3c"/>
    <property type="match status" value="1"/>
</dbReference>
<dbReference type="InterPro" id="IPR005760">
    <property type="entry name" value="A/G_AdeGlyc_MutY"/>
</dbReference>
<dbReference type="GO" id="GO:0004519">
    <property type="term" value="F:endonuclease activity"/>
    <property type="evidence" value="ECO:0007669"/>
    <property type="project" value="UniProtKB-KW"/>
</dbReference>
<keyword evidence="6" id="KW-0004">4Fe-4S</keyword>
<evidence type="ECO:0000256" key="12">
    <source>
        <dbReference type="ARBA" id="ARBA00023204"/>
    </source>
</evidence>
<dbReference type="Pfam" id="PF14815">
    <property type="entry name" value="NUDIX_4"/>
    <property type="match status" value="1"/>
</dbReference>
<evidence type="ECO:0000256" key="8">
    <source>
        <dbReference type="ARBA" id="ARBA00022763"/>
    </source>
</evidence>
<dbReference type="Pfam" id="PF00730">
    <property type="entry name" value="HhH-GPD"/>
    <property type="match status" value="1"/>
</dbReference>
<evidence type="ECO:0000256" key="4">
    <source>
        <dbReference type="ARBA" id="ARBA00012045"/>
    </source>
</evidence>
<dbReference type="PANTHER" id="PTHR42944">
    <property type="entry name" value="ADENINE DNA GLYCOSYLASE"/>
    <property type="match status" value="1"/>
</dbReference>
<dbReference type="InterPro" id="IPR044298">
    <property type="entry name" value="MIG/MutY"/>
</dbReference>
<evidence type="ECO:0000256" key="3">
    <source>
        <dbReference type="ARBA" id="ARBA00008343"/>
    </source>
</evidence>
<reference evidence="15" key="1">
    <citation type="submission" date="2019-08" db="EMBL/GenBank/DDBJ databases">
        <authorList>
            <person name="Kucharzyk K."/>
            <person name="Murdoch R.W."/>
            <person name="Higgins S."/>
            <person name="Loffler F."/>
        </authorList>
    </citation>
    <scope>NUCLEOTIDE SEQUENCE</scope>
</reference>
<dbReference type="GO" id="GO:0000701">
    <property type="term" value="F:purine-specific mismatch base pair DNA N-glycosylase activity"/>
    <property type="evidence" value="ECO:0007669"/>
    <property type="project" value="UniProtKB-EC"/>
</dbReference>
<dbReference type="SMART" id="SM00525">
    <property type="entry name" value="FES"/>
    <property type="match status" value="1"/>
</dbReference>
<dbReference type="Gene3D" id="1.10.1670.10">
    <property type="entry name" value="Helix-hairpin-Helix base-excision DNA repair enzymes (C-terminal)"/>
    <property type="match status" value="1"/>
</dbReference>
<evidence type="ECO:0000256" key="13">
    <source>
        <dbReference type="ARBA" id="ARBA00023295"/>
    </source>
</evidence>
<sequence length="358" mass="41760">MRKKESDKLISNILQEWYECHRRILPWRDSKDPYVVWVSEVILQQTRVSQGYDYFLRFMEKFPDIKSLARAQEDDVLKAWQGLGYYSRARNLHAAARQVMEKFDGVFPSSHNDILLLKGVGEYTAAAVASIVFGLPYPVVDGNVYRVLSRLFAIEEPIDSTSGKKLFTETATSILDQQDPGNHNQAIMELGALICTPRLPKCQDCPLQSVCLAFERKNMSDFPVKKGKTIPKIRYFNYFHIEQNGYTYIQKREHSDIWKNLYEFPLIETEKQSDLFMLQDHPGLSTLFQAADEIFLQHKLRLRHVLSHQIILADFYRVEFSKQEMSGLEKKFIKIPATSISEYPVSRLIHKYLETIYR</sequence>
<dbReference type="PANTHER" id="PTHR42944:SF1">
    <property type="entry name" value="ADENINE DNA GLYCOSYLASE"/>
    <property type="match status" value="1"/>
</dbReference>
<dbReference type="GO" id="GO:0034039">
    <property type="term" value="F:8-oxo-7,8-dihydroguanine DNA N-glycosylase activity"/>
    <property type="evidence" value="ECO:0007669"/>
    <property type="project" value="TreeGrafter"/>
</dbReference>
<evidence type="ECO:0000256" key="5">
    <source>
        <dbReference type="ARBA" id="ARBA00022023"/>
    </source>
</evidence>
<gene>
    <name evidence="15" type="primary">nth_37</name>
    <name evidence="15" type="ORF">SDC9_130733</name>
</gene>
<dbReference type="GO" id="GO:0006298">
    <property type="term" value="P:mismatch repair"/>
    <property type="evidence" value="ECO:0007669"/>
    <property type="project" value="TreeGrafter"/>
</dbReference>
<evidence type="ECO:0000256" key="1">
    <source>
        <dbReference type="ARBA" id="ARBA00000843"/>
    </source>
</evidence>